<keyword evidence="8" id="KW-0675">Receptor</keyword>
<name>A0ABP0G7K4_CLALP</name>
<feature type="domain" description="RRM" evidence="12">
    <location>
        <begin position="716"/>
        <end position="796"/>
    </location>
</feature>
<comment type="caution">
    <text evidence="13">The sequence shown here is derived from an EMBL/GenBank/DDBJ whole genome shotgun (WGS) entry which is preliminary data.</text>
</comment>
<feature type="transmembrane region" description="Helical" evidence="11">
    <location>
        <begin position="470"/>
        <end position="492"/>
    </location>
</feature>
<evidence type="ECO:0000256" key="11">
    <source>
        <dbReference type="SAM" id="Phobius"/>
    </source>
</evidence>
<dbReference type="InterPro" id="IPR000504">
    <property type="entry name" value="RRM_dom"/>
</dbReference>
<keyword evidence="10" id="KW-0694">RNA-binding</keyword>
<feature type="domain" description="RRM" evidence="12">
    <location>
        <begin position="1013"/>
        <end position="1091"/>
    </location>
</feature>
<organism evidence="13 14">
    <name type="scientific">Clavelina lepadiformis</name>
    <name type="common">Light-bulb sea squirt</name>
    <name type="synonym">Ascidia lepadiformis</name>
    <dbReference type="NCBI Taxonomy" id="159417"/>
    <lineage>
        <taxon>Eukaryota</taxon>
        <taxon>Metazoa</taxon>
        <taxon>Chordata</taxon>
        <taxon>Tunicata</taxon>
        <taxon>Ascidiacea</taxon>
        <taxon>Aplousobranchia</taxon>
        <taxon>Clavelinidae</taxon>
        <taxon>Clavelina</taxon>
    </lineage>
</organism>
<dbReference type="Pfam" id="PF00076">
    <property type="entry name" value="RRM_1"/>
    <property type="match status" value="3"/>
</dbReference>
<comment type="subcellular location">
    <subcellularLocation>
        <location evidence="1">Cell membrane</location>
        <topology evidence="1">Multi-pass membrane protein</topology>
    </subcellularLocation>
</comment>
<dbReference type="PRINTS" id="PR01609">
    <property type="entry name" value="CD36FAMILY"/>
</dbReference>
<dbReference type="CDD" id="cd12635">
    <property type="entry name" value="RRM2_CELF3_4_5_6"/>
    <property type="match status" value="1"/>
</dbReference>
<evidence type="ECO:0000256" key="1">
    <source>
        <dbReference type="ARBA" id="ARBA00004651"/>
    </source>
</evidence>
<dbReference type="InterPro" id="IPR012677">
    <property type="entry name" value="Nucleotide-bd_a/b_plait_sf"/>
</dbReference>
<dbReference type="SUPFAM" id="SSF54928">
    <property type="entry name" value="RNA-binding domain, RBD"/>
    <property type="match status" value="2"/>
</dbReference>
<dbReference type="PROSITE" id="PS50102">
    <property type="entry name" value="RRM"/>
    <property type="match status" value="3"/>
</dbReference>
<keyword evidence="6 11" id="KW-0472">Membrane</keyword>
<dbReference type="Gene3D" id="3.30.70.330">
    <property type="match status" value="3"/>
</dbReference>
<accession>A0ABP0G7K4</accession>
<dbReference type="Pfam" id="PF01130">
    <property type="entry name" value="CD36"/>
    <property type="match status" value="1"/>
</dbReference>
<evidence type="ECO:0000259" key="12">
    <source>
        <dbReference type="PROSITE" id="PS50102"/>
    </source>
</evidence>
<keyword evidence="3" id="KW-1003">Cell membrane</keyword>
<evidence type="ECO:0000256" key="6">
    <source>
        <dbReference type="ARBA" id="ARBA00023136"/>
    </source>
</evidence>
<dbReference type="PANTHER" id="PTHR11923">
    <property type="entry name" value="SCAVENGER RECEPTOR CLASS B TYPE-1 SR-B1"/>
    <property type="match status" value="1"/>
</dbReference>
<dbReference type="EMBL" id="CAWYQH010000106">
    <property type="protein sequence ID" value="CAK8687803.1"/>
    <property type="molecule type" value="Genomic_DNA"/>
</dbReference>
<dbReference type="PANTHER" id="PTHR11923:SF51">
    <property type="entry name" value="LYSOSOME MEMBRANE PROTEIN 2"/>
    <property type="match status" value="1"/>
</dbReference>
<evidence type="ECO:0000256" key="10">
    <source>
        <dbReference type="PROSITE-ProRule" id="PRU00176"/>
    </source>
</evidence>
<evidence type="ECO:0000313" key="13">
    <source>
        <dbReference type="EMBL" id="CAK8687803.1"/>
    </source>
</evidence>
<keyword evidence="4 11" id="KW-0812">Transmembrane</keyword>
<gene>
    <name evidence="13" type="ORF">CVLEPA_LOCUS19863</name>
</gene>
<evidence type="ECO:0000256" key="7">
    <source>
        <dbReference type="ARBA" id="ARBA00023157"/>
    </source>
</evidence>
<dbReference type="InterPro" id="IPR002159">
    <property type="entry name" value="CD36_fam"/>
</dbReference>
<feature type="transmembrane region" description="Helical" evidence="11">
    <location>
        <begin position="12"/>
        <end position="34"/>
    </location>
</feature>
<evidence type="ECO:0000256" key="9">
    <source>
        <dbReference type="ARBA" id="ARBA00023180"/>
    </source>
</evidence>
<comment type="similarity">
    <text evidence="2">Belongs to the CD36 family.</text>
</comment>
<protein>
    <recommendedName>
        <fullName evidence="12">RRM domain-containing protein</fullName>
    </recommendedName>
</protein>
<dbReference type="InterPro" id="IPR035979">
    <property type="entry name" value="RBD_domain_sf"/>
</dbReference>
<evidence type="ECO:0000256" key="5">
    <source>
        <dbReference type="ARBA" id="ARBA00022989"/>
    </source>
</evidence>
<evidence type="ECO:0000256" key="8">
    <source>
        <dbReference type="ARBA" id="ARBA00023170"/>
    </source>
</evidence>
<keyword evidence="9" id="KW-0325">Glycoprotein</keyword>
<dbReference type="CDD" id="cd12639">
    <property type="entry name" value="RRM3_CELF3_4_5_6"/>
    <property type="match status" value="1"/>
</dbReference>
<dbReference type="InterPro" id="IPR005428">
    <property type="entry name" value="CD36/SCARB1/SNMP1"/>
</dbReference>
<reference evidence="13 14" key="1">
    <citation type="submission" date="2024-02" db="EMBL/GenBank/DDBJ databases">
        <authorList>
            <person name="Daric V."/>
            <person name="Darras S."/>
        </authorList>
    </citation>
    <scope>NUCLEOTIDE SEQUENCE [LARGE SCALE GENOMIC DNA]</scope>
</reference>
<dbReference type="Proteomes" id="UP001642483">
    <property type="component" value="Unassembled WGS sequence"/>
</dbReference>
<keyword evidence="5 11" id="KW-1133">Transmembrane helix</keyword>
<evidence type="ECO:0000256" key="3">
    <source>
        <dbReference type="ARBA" id="ARBA00022475"/>
    </source>
</evidence>
<evidence type="ECO:0000256" key="2">
    <source>
        <dbReference type="ARBA" id="ARBA00010532"/>
    </source>
</evidence>
<evidence type="ECO:0000256" key="4">
    <source>
        <dbReference type="ARBA" id="ARBA00022692"/>
    </source>
</evidence>
<keyword evidence="14" id="KW-1185">Reference proteome</keyword>
<keyword evidence="7" id="KW-1015">Disulfide bond</keyword>
<feature type="domain" description="RRM" evidence="12">
    <location>
        <begin position="628"/>
        <end position="709"/>
    </location>
</feature>
<sequence length="1098" mass="120813">MGKGKCCNQKCCTIALVVIGAILVIIGGIAVVVFDEIFDQIIVQEGQIEEGNTMYEAWSVVTSPAYMSYYFYNVTNAEEFLGQKKGNYVPPVLKELGPYRFREYLKKDNIDFLEGTDPEQVFFRQTTTYVWDPEGSTGSLDDQITTLNIVAASLVRILEYQLEKVGRTPSRPIYRQINELYNNAGTELLFTHTNILFGFYDPLYTEVVELFAGLNVTIPETFGLFSTSNNSAGWFDYTVYTGKKNRPDLINVITSYKSMTKLDYWNSTECNMLNGTDGTTTPPFLTPDRKIYFFVDDVCRSLYSVFEKEETIKKIPAYKYVVPPEVFQCPDKNPDNFCYCPDPDDELCHHDGGLLIEACMAGAPVLISSPHFLYGDGFYFNQSRGISPPNKEEHEATLYYEPNTGTAIQAAKRLQINILLIHNRHIDVLSKIEGKIAFPIVWLNESAIVGQSDADLLYGLLVVPKEVVSILQIVFCIVGAIMFLAPIFYFLFFRYKQKKIDEANAHANVYEIDNKPPTVTRFSSSDNDVFSQENKNPPETGKIAENMSMAVHGATQVLQHTLQPVITNQVPVMAHHYSMDTSLSINSYHHAPNQLTNVYPSHCSAGGNMTSFARPTSLDAVCKDDDAIKLFIGQVPKTWEEKELRQLFLPFGEIYELSVLRDKYTGMHKGCAFLTFSTKISAYNAQNALHERKTLPGMSHPLQVKPADAVSKGEDRKLFVGMLGKRQTEDDVRVLFEPCGTIEECTILRTPEGQSKGCAFVKMASHQEAQSAMDALHASQTMPGASSSLVVKFADNDRERAMRRMQHVAQTYGMVSPVTPVPFQVGTYGVPYAQSVVPAAGWSSLAPPQHATISGLAPAGAVMPSPAAVLPAGLTTQHMASIPGLSSTPQSPVASLAPFSLVPPASSGAGSSPEAVFTTQAYPGGHVPPSATPGAGEGVVMSQTPPTLEGSQTYAQTQPYTVVYLPAHSAYSTTQYAPAVAPATPTLTTNQLHAGTIFNGTPNAPQKEGPEGCNLFIYHLPQHFADADLAQVFEPFGNVISAKVFIDRATNQSKCFGFVSFDNAISSQAAIQSMNGYQIGMKRLKVQLKRPKETSRPY</sequence>
<proteinExistence type="inferred from homology"/>
<dbReference type="PRINTS" id="PR01610">
    <property type="entry name" value="CD36ANTIGEN"/>
</dbReference>
<evidence type="ECO:0000313" key="14">
    <source>
        <dbReference type="Proteomes" id="UP001642483"/>
    </source>
</evidence>
<dbReference type="SMART" id="SM00360">
    <property type="entry name" value="RRM"/>
    <property type="match status" value="3"/>
</dbReference>